<evidence type="ECO:0000256" key="3">
    <source>
        <dbReference type="ARBA" id="ARBA00023163"/>
    </source>
</evidence>
<dbReference type="PROSITE" id="PS01124">
    <property type="entry name" value="HTH_ARAC_FAMILY_2"/>
    <property type="match status" value="1"/>
</dbReference>
<evidence type="ECO:0000256" key="2">
    <source>
        <dbReference type="ARBA" id="ARBA00023125"/>
    </source>
</evidence>
<evidence type="ECO:0000313" key="5">
    <source>
        <dbReference type="EMBL" id="SOE83057.1"/>
    </source>
</evidence>
<dbReference type="Proteomes" id="UP000219522">
    <property type="component" value="Unassembled WGS sequence"/>
</dbReference>
<keyword evidence="6" id="KW-1185">Reference proteome</keyword>
<dbReference type="SMART" id="SM00342">
    <property type="entry name" value="HTH_ARAC"/>
    <property type="match status" value="1"/>
</dbReference>
<dbReference type="SUPFAM" id="SSF46689">
    <property type="entry name" value="Homeodomain-like"/>
    <property type="match status" value="2"/>
</dbReference>
<dbReference type="PANTHER" id="PTHR40055:SF1">
    <property type="entry name" value="TRANSCRIPTIONAL REGULATOR YGIV-RELATED"/>
    <property type="match status" value="1"/>
</dbReference>
<dbReference type="Pfam" id="PF06445">
    <property type="entry name" value="GyrI-like"/>
    <property type="match status" value="1"/>
</dbReference>
<sequence length="308" mass="34959">MRACYRCFIASEPETTMTDIPNPRLYEMRLSRVIDYIHDHLDDDLDLNRLAEIACLSPYHWHRIYHAFYGETAAATVRRLRLHRAANELVRGSAPIDAIAQRAGYSGVQSFSRAFQASYRMPPAQFRNVGGAAQWRPLSHDSTQTRGDIMHPVEIRKHEAFTVAAVDYRGPYMNIGQAFETVSHWLATQDLLDRDARWLGIYFDDPSATREEDLRSQACVEIAQPEGGPFVAPVSRVDVKGGEFAVLTHVGPYAQLCFAYQWLYGEWLPQSGRETADAPVHEVYLNDPRDTPPTELVTEIWLPVKPIA</sequence>
<evidence type="ECO:0000313" key="6">
    <source>
        <dbReference type="Proteomes" id="UP000219522"/>
    </source>
</evidence>
<dbReference type="InterPro" id="IPR009057">
    <property type="entry name" value="Homeodomain-like_sf"/>
</dbReference>
<accession>A0A7Z7IBT3</accession>
<comment type="caution">
    <text evidence="5">The sequence shown here is derived from an EMBL/GenBank/DDBJ whole genome shotgun (WGS) entry which is preliminary data.</text>
</comment>
<organism evidence="5 6">
    <name type="scientific">Caballeronia arationis</name>
    <dbReference type="NCBI Taxonomy" id="1777142"/>
    <lineage>
        <taxon>Bacteria</taxon>
        <taxon>Pseudomonadati</taxon>
        <taxon>Pseudomonadota</taxon>
        <taxon>Betaproteobacteria</taxon>
        <taxon>Burkholderiales</taxon>
        <taxon>Burkholderiaceae</taxon>
        <taxon>Caballeronia</taxon>
    </lineage>
</organism>
<dbReference type="Gene3D" id="3.20.80.10">
    <property type="entry name" value="Regulatory factor, effector binding domain"/>
    <property type="match status" value="1"/>
</dbReference>
<dbReference type="InterPro" id="IPR029442">
    <property type="entry name" value="GyrI-like"/>
</dbReference>
<dbReference type="Gene3D" id="1.10.10.60">
    <property type="entry name" value="Homeodomain-like"/>
    <property type="match status" value="1"/>
</dbReference>
<dbReference type="Pfam" id="PF12833">
    <property type="entry name" value="HTH_18"/>
    <property type="match status" value="1"/>
</dbReference>
<dbReference type="SUPFAM" id="SSF55136">
    <property type="entry name" value="Probable bacterial effector-binding domain"/>
    <property type="match status" value="1"/>
</dbReference>
<name>A0A7Z7IBT3_9BURK</name>
<feature type="domain" description="HTH araC/xylS-type" evidence="4">
    <location>
        <begin position="31"/>
        <end position="129"/>
    </location>
</feature>
<evidence type="ECO:0000256" key="1">
    <source>
        <dbReference type="ARBA" id="ARBA00023015"/>
    </source>
</evidence>
<dbReference type="InterPro" id="IPR018060">
    <property type="entry name" value="HTH_AraC"/>
</dbReference>
<dbReference type="PANTHER" id="PTHR40055">
    <property type="entry name" value="TRANSCRIPTIONAL REGULATOR YGIV-RELATED"/>
    <property type="match status" value="1"/>
</dbReference>
<dbReference type="GO" id="GO:0043565">
    <property type="term" value="F:sequence-specific DNA binding"/>
    <property type="evidence" value="ECO:0007669"/>
    <property type="project" value="InterPro"/>
</dbReference>
<proteinExistence type="predicted"/>
<dbReference type="PROSITE" id="PS00041">
    <property type="entry name" value="HTH_ARAC_FAMILY_1"/>
    <property type="match status" value="1"/>
</dbReference>
<gene>
    <name evidence="5" type="ORF">SAMN05446927_6410</name>
</gene>
<dbReference type="SMART" id="SM00871">
    <property type="entry name" value="AraC_E_bind"/>
    <property type="match status" value="1"/>
</dbReference>
<dbReference type="InterPro" id="IPR050908">
    <property type="entry name" value="SmbC-like"/>
</dbReference>
<dbReference type="EMBL" id="OCSU01000002">
    <property type="protein sequence ID" value="SOE83057.1"/>
    <property type="molecule type" value="Genomic_DNA"/>
</dbReference>
<reference evidence="5 6" key="1">
    <citation type="submission" date="2017-09" db="EMBL/GenBank/DDBJ databases">
        <authorList>
            <person name="Varghese N."/>
            <person name="Submissions S."/>
        </authorList>
    </citation>
    <scope>NUCLEOTIDE SEQUENCE [LARGE SCALE GENOMIC DNA]</scope>
    <source>
        <strain evidence="5 6">OK806</strain>
    </source>
</reference>
<dbReference type="InterPro" id="IPR011256">
    <property type="entry name" value="Reg_factor_effector_dom_sf"/>
</dbReference>
<protein>
    <submittedName>
        <fullName evidence="5">AraC family transcriptional regulator</fullName>
    </submittedName>
</protein>
<keyword evidence="1" id="KW-0805">Transcription regulation</keyword>
<keyword evidence="2" id="KW-0238">DNA-binding</keyword>
<dbReference type="AlphaFoldDB" id="A0A7Z7IBT3"/>
<dbReference type="GO" id="GO:0003700">
    <property type="term" value="F:DNA-binding transcription factor activity"/>
    <property type="evidence" value="ECO:0007669"/>
    <property type="project" value="InterPro"/>
</dbReference>
<keyword evidence="3" id="KW-0804">Transcription</keyword>
<dbReference type="InterPro" id="IPR010499">
    <property type="entry name" value="AraC_E-bd"/>
</dbReference>
<dbReference type="InterPro" id="IPR018062">
    <property type="entry name" value="HTH_AraC-typ_CS"/>
</dbReference>
<evidence type="ECO:0000259" key="4">
    <source>
        <dbReference type="PROSITE" id="PS01124"/>
    </source>
</evidence>